<dbReference type="Gene3D" id="1.10.150.120">
    <property type="entry name" value="[2Fe-2S]-binding domain"/>
    <property type="match status" value="1"/>
</dbReference>
<dbReference type="Gene3D" id="3.30.465.10">
    <property type="match status" value="1"/>
</dbReference>
<dbReference type="VEuPathDB" id="VectorBase:PPAPM1_009946"/>
<dbReference type="InterPro" id="IPR036683">
    <property type="entry name" value="CO_DH_flav_C_dom_sf"/>
</dbReference>
<dbReference type="SUPFAM" id="SSF54665">
    <property type="entry name" value="CO dehydrogenase molybdoprotein N-domain-like"/>
    <property type="match status" value="1"/>
</dbReference>
<dbReference type="Proteomes" id="UP000092462">
    <property type="component" value="Unassembled WGS sequence"/>
</dbReference>
<dbReference type="InterPro" id="IPR036884">
    <property type="entry name" value="2Fe-2S-bd_dom_sf"/>
</dbReference>
<dbReference type="InterPro" id="IPR005107">
    <property type="entry name" value="CO_DH_flav_C"/>
</dbReference>
<dbReference type="VEuPathDB" id="VectorBase:PPAI004608"/>
<dbReference type="SUPFAM" id="SSF56176">
    <property type="entry name" value="FAD-binding/transporter-associated domain-like"/>
    <property type="match status" value="1"/>
</dbReference>
<dbReference type="GO" id="GO:0005506">
    <property type="term" value="F:iron ion binding"/>
    <property type="evidence" value="ECO:0007669"/>
    <property type="project" value="InterPro"/>
</dbReference>
<dbReference type="SUPFAM" id="SSF54292">
    <property type="entry name" value="2Fe-2S ferredoxin-like"/>
    <property type="match status" value="1"/>
</dbReference>
<dbReference type="FunFam" id="3.10.20.30:FF:000012">
    <property type="entry name" value="Xanthine dehydrogenase/oxidase"/>
    <property type="match status" value="1"/>
</dbReference>
<dbReference type="Gene3D" id="3.30.390.50">
    <property type="entry name" value="CO dehydrogenase flavoprotein, C-terminal domain"/>
    <property type="match status" value="1"/>
</dbReference>
<dbReference type="PANTHER" id="PTHR11908:SF132">
    <property type="entry name" value="ALDEHYDE OXIDASE 1-RELATED"/>
    <property type="match status" value="1"/>
</dbReference>
<keyword evidence="9" id="KW-0560">Oxidoreductase</keyword>
<evidence type="ECO:0000256" key="12">
    <source>
        <dbReference type="ARBA" id="ARBA00023027"/>
    </source>
</evidence>
<comment type="cofactor">
    <cofactor evidence="14">
        <name>[2Fe-2S] cluster</name>
        <dbReference type="ChEBI" id="CHEBI:190135"/>
    </cofactor>
</comment>
<dbReference type="InterPro" id="IPR001041">
    <property type="entry name" value="2Fe-2S_ferredoxin-type"/>
</dbReference>
<comment type="subcellular location">
    <subcellularLocation>
        <location evidence="3">Peroxisome</location>
    </subcellularLocation>
</comment>
<protein>
    <submittedName>
        <fullName evidence="15">Uncharacterized protein</fullName>
    </submittedName>
</protein>
<organism evidence="15 16">
    <name type="scientific">Phlebotomus papatasi</name>
    <name type="common">Sandfly</name>
    <dbReference type="NCBI Taxonomy" id="29031"/>
    <lineage>
        <taxon>Eukaryota</taxon>
        <taxon>Metazoa</taxon>
        <taxon>Ecdysozoa</taxon>
        <taxon>Arthropoda</taxon>
        <taxon>Hexapoda</taxon>
        <taxon>Insecta</taxon>
        <taxon>Pterygota</taxon>
        <taxon>Neoptera</taxon>
        <taxon>Endopterygota</taxon>
        <taxon>Diptera</taxon>
        <taxon>Nematocera</taxon>
        <taxon>Psychodoidea</taxon>
        <taxon>Psychodidae</taxon>
        <taxon>Phlebotomus</taxon>
        <taxon>Phlebotomus</taxon>
    </lineage>
</organism>
<evidence type="ECO:0000256" key="10">
    <source>
        <dbReference type="ARBA" id="ARBA00023004"/>
    </source>
</evidence>
<dbReference type="SUPFAM" id="SSF56003">
    <property type="entry name" value="Molybdenum cofactor-binding domain"/>
    <property type="match status" value="1"/>
</dbReference>
<dbReference type="InterPro" id="IPR012675">
    <property type="entry name" value="Beta-grasp_dom_sf"/>
</dbReference>
<dbReference type="PROSITE" id="PS51387">
    <property type="entry name" value="FAD_PCMH"/>
    <property type="match status" value="1"/>
</dbReference>
<dbReference type="FunFam" id="3.90.1170.50:FF:000003">
    <property type="entry name" value="Aldehyde oxidase"/>
    <property type="match status" value="1"/>
</dbReference>
<dbReference type="InterPro" id="IPR016169">
    <property type="entry name" value="FAD-bd_PCMH_sub2"/>
</dbReference>
<evidence type="ECO:0000256" key="1">
    <source>
        <dbReference type="ARBA" id="ARBA00001924"/>
    </source>
</evidence>
<dbReference type="InterPro" id="IPR036318">
    <property type="entry name" value="FAD-bd_PCMH-like_sf"/>
</dbReference>
<name>A0A1B0DAA3_PHLPP</name>
<evidence type="ECO:0000256" key="5">
    <source>
        <dbReference type="ARBA" id="ARBA00011738"/>
    </source>
</evidence>
<dbReference type="Pfam" id="PF00941">
    <property type="entry name" value="FAD_binding_5"/>
    <property type="match status" value="1"/>
</dbReference>
<evidence type="ECO:0000256" key="8">
    <source>
        <dbReference type="ARBA" id="ARBA00022723"/>
    </source>
</evidence>
<evidence type="ECO:0000256" key="2">
    <source>
        <dbReference type="ARBA" id="ARBA00001974"/>
    </source>
</evidence>
<dbReference type="Pfam" id="PF01799">
    <property type="entry name" value="Fer2_2"/>
    <property type="match status" value="1"/>
</dbReference>
<evidence type="ECO:0000256" key="7">
    <source>
        <dbReference type="ARBA" id="ARBA00022714"/>
    </source>
</evidence>
<accession>A0A1B0DAA3</accession>
<comment type="similarity">
    <text evidence="4">Belongs to the xanthine dehydrogenase family.</text>
</comment>
<dbReference type="PROSITE" id="PS51085">
    <property type="entry name" value="2FE2S_FER_2"/>
    <property type="match status" value="1"/>
</dbReference>
<dbReference type="VEuPathDB" id="VectorBase:PPAPM1_012093"/>
<dbReference type="InterPro" id="IPR046867">
    <property type="entry name" value="AldOxase/xan_DH_MoCoBD2"/>
</dbReference>
<evidence type="ECO:0000256" key="13">
    <source>
        <dbReference type="ARBA" id="ARBA00023140"/>
    </source>
</evidence>
<dbReference type="AlphaFoldDB" id="A0A1B0DAA3"/>
<dbReference type="SUPFAM" id="SSF47741">
    <property type="entry name" value="CO dehydrogenase ISP C-domain like"/>
    <property type="match status" value="1"/>
</dbReference>
<dbReference type="Gene3D" id="3.30.365.10">
    <property type="entry name" value="Aldehyde oxidase/xanthine dehydrogenase, molybdopterin binding domain"/>
    <property type="match status" value="1"/>
</dbReference>
<evidence type="ECO:0000256" key="3">
    <source>
        <dbReference type="ARBA" id="ARBA00004275"/>
    </source>
</evidence>
<keyword evidence="6" id="KW-0500">Molybdenum</keyword>
<dbReference type="InterPro" id="IPR002888">
    <property type="entry name" value="2Fe-2S-bd"/>
</dbReference>
<dbReference type="InterPro" id="IPR000674">
    <property type="entry name" value="Ald_Oxase/Xan_DH_a/b"/>
</dbReference>
<evidence type="ECO:0000256" key="4">
    <source>
        <dbReference type="ARBA" id="ARBA00006849"/>
    </source>
</evidence>
<comment type="cofactor">
    <cofactor evidence="2">
        <name>FAD</name>
        <dbReference type="ChEBI" id="CHEBI:57692"/>
    </cofactor>
</comment>
<keyword evidence="11" id="KW-0411">Iron-sulfur</keyword>
<dbReference type="GO" id="GO:0005777">
    <property type="term" value="C:peroxisome"/>
    <property type="evidence" value="ECO:0007669"/>
    <property type="project" value="UniProtKB-SubCell"/>
</dbReference>
<evidence type="ECO:0000313" key="15">
    <source>
        <dbReference type="EnsemblMetazoa" id="PPAI004608-PA"/>
    </source>
</evidence>
<dbReference type="InterPro" id="IPR037165">
    <property type="entry name" value="AldOxase/xan_DH_Mopterin-bd_sf"/>
</dbReference>
<evidence type="ECO:0000256" key="11">
    <source>
        <dbReference type="ARBA" id="ARBA00023014"/>
    </source>
</evidence>
<comment type="subunit">
    <text evidence="5">Homodimer.</text>
</comment>
<comment type="cofactor">
    <cofactor evidence="1">
        <name>Mo-molybdopterin</name>
        <dbReference type="ChEBI" id="CHEBI:71302"/>
    </cofactor>
</comment>
<dbReference type="Pfam" id="PF01315">
    <property type="entry name" value="Ald_Xan_dh_C"/>
    <property type="match status" value="1"/>
</dbReference>
<keyword evidence="7" id="KW-0001">2Fe-2S</keyword>
<dbReference type="GO" id="GO:0016491">
    <property type="term" value="F:oxidoreductase activity"/>
    <property type="evidence" value="ECO:0007669"/>
    <property type="project" value="UniProtKB-KW"/>
</dbReference>
<reference evidence="15" key="1">
    <citation type="submission" date="2022-08" db="UniProtKB">
        <authorList>
            <consortium name="EnsemblMetazoa"/>
        </authorList>
    </citation>
    <scope>IDENTIFICATION</scope>
    <source>
        <strain evidence="15">Israel</strain>
    </source>
</reference>
<sequence length="925" mass="101469">MEVNFKVNGRECKILAGEISPDTSLNTYLRTHLCLTGTKFMCQEGGCGCCNVAIQGVHPVSKEQFTLAINSCLFLVYSCHDLSITTIEGLGNKKSGYHSMQQRLAHFDGSQCGFCSPGFIMNMFSLYIGKYGSVTAEEIEDSFGGNICRCTGYRPILDAFKSFATDGTQDLNDLCRDIEDLSLEKCPKSGKICAGKCRNSLHIKPDDNATWHKVYTLGEVLQILSSVGSQKYRLVAGNTAHGVYRMPYDIEVFIDVSSVTELRDHTIGNTIVLGGNVTITEWMAILLEASDQRSGFSYCRLVRNHLNQMATIPVRNVGTIAGNLMIKHDHNEFISDIFLVLATIGATITITDTNGDHQTVSPRDFLTVDMDKKVITLITMPWIAPDRYRLKFYKVSDRAQNATIYMNAGFLLEIDQGSGFVISSTIVYGGVNPSFVRAKSVEKCINGKDLFHNKTIQSVVNEISSKFVFDDSLPNTSAEFRRILAKGLFYKVVLSLAPRSIISPKYQSGSSPIYRPLSSGKQIYQSTPALYPLTQPITKVEALVQCSGEAEYVNDIYVHNSLWATFVLSNDPLKTIASIDASEALAVKGVKAFFSAKDIPGVNSFTSQKNPAFPSYLEPEEVFCSGKVLFHGQPVGMIVAEKMSQAVYAADLVKIHYDSKVKDEGSIASLYRYFRGDPVDKDKVLPTLDDVRRSILAKRTSIGSFFKTHPICSITVSAFAITSVLPGDLIQVFEGASAAFLANIELVATHQFSPDQIAPYIIYGVSCAEIEIDVLTGDFQLRRVDIVEDVGQSISPRVDVGQVEGAFIMGMGYWLHEKLVYNRITGELLTDRSWNYKPPGAKDIPVDFRVTLLQTISSASGILGSKACSEPAVSMAVVVVSALRKALESARKDAGAPDIFITLNASTTKEDILILAGTPDEQFAL</sequence>
<dbReference type="InterPro" id="IPR002346">
    <property type="entry name" value="Mopterin_DH_FAD-bd"/>
</dbReference>
<keyword evidence="10" id="KW-0408">Iron</keyword>
<evidence type="ECO:0000313" key="16">
    <source>
        <dbReference type="Proteomes" id="UP000092462"/>
    </source>
</evidence>
<dbReference type="EMBL" id="AJVK01028947">
    <property type="status" value="NOT_ANNOTATED_CDS"/>
    <property type="molecule type" value="Genomic_DNA"/>
</dbReference>
<dbReference type="Pfam" id="PF03450">
    <property type="entry name" value="CO_deh_flav_C"/>
    <property type="match status" value="1"/>
</dbReference>
<dbReference type="EnsemblMetazoa" id="PPAI004608-RA">
    <property type="protein sequence ID" value="PPAI004608-PA"/>
    <property type="gene ID" value="PPAI004608"/>
</dbReference>
<keyword evidence="13" id="KW-0576">Peroxisome</keyword>
<keyword evidence="8" id="KW-0479">Metal-binding</keyword>
<dbReference type="InterPro" id="IPR016208">
    <property type="entry name" value="Ald_Oxase/xanthine_DH-like"/>
</dbReference>
<dbReference type="SUPFAM" id="SSF55447">
    <property type="entry name" value="CO dehydrogenase flavoprotein C-terminal domain-like"/>
    <property type="match status" value="1"/>
</dbReference>
<dbReference type="SMART" id="SM01008">
    <property type="entry name" value="Ald_Xan_dh_C"/>
    <property type="match status" value="1"/>
</dbReference>
<dbReference type="SMART" id="SM01092">
    <property type="entry name" value="CO_deh_flav_C"/>
    <property type="match status" value="1"/>
</dbReference>
<dbReference type="FunFam" id="3.30.465.10:FF:000013">
    <property type="entry name" value="Aldehyde oxidase"/>
    <property type="match status" value="1"/>
</dbReference>
<dbReference type="InterPro" id="IPR016166">
    <property type="entry name" value="FAD-bd_PCMH"/>
</dbReference>
<evidence type="ECO:0000256" key="14">
    <source>
        <dbReference type="ARBA" id="ARBA00034078"/>
    </source>
</evidence>
<proteinExistence type="inferred from homology"/>
<dbReference type="Gene3D" id="3.90.1170.50">
    <property type="entry name" value="Aldehyde oxidase/xanthine dehydrogenase, a/b hammerhead"/>
    <property type="match status" value="1"/>
</dbReference>
<dbReference type="InterPro" id="IPR036856">
    <property type="entry name" value="Ald_Oxase/Xan_DH_a/b_sf"/>
</dbReference>
<dbReference type="GO" id="GO:0051537">
    <property type="term" value="F:2 iron, 2 sulfur cluster binding"/>
    <property type="evidence" value="ECO:0007669"/>
    <property type="project" value="UniProtKB-KW"/>
</dbReference>
<keyword evidence="12" id="KW-0520">NAD</keyword>
<evidence type="ECO:0000256" key="6">
    <source>
        <dbReference type="ARBA" id="ARBA00022505"/>
    </source>
</evidence>
<evidence type="ECO:0000256" key="9">
    <source>
        <dbReference type="ARBA" id="ARBA00023002"/>
    </source>
</evidence>
<keyword evidence="16" id="KW-1185">Reference proteome</keyword>
<dbReference type="Gene3D" id="3.10.20.30">
    <property type="match status" value="1"/>
</dbReference>
<dbReference type="GO" id="GO:0071949">
    <property type="term" value="F:FAD binding"/>
    <property type="evidence" value="ECO:0007669"/>
    <property type="project" value="InterPro"/>
</dbReference>
<dbReference type="Pfam" id="PF20256">
    <property type="entry name" value="MoCoBD_2"/>
    <property type="match status" value="1"/>
</dbReference>
<dbReference type="InterPro" id="IPR036010">
    <property type="entry name" value="2Fe-2S_ferredoxin-like_sf"/>
</dbReference>
<dbReference type="PANTHER" id="PTHR11908">
    <property type="entry name" value="XANTHINE DEHYDROGENASE"/>
    <property type="match status" value="1"/>
</dbReference>